<organism evidence="2 3">
    <name type="scientific">Candidatus Curtissbacteria bacterium GW2011_GWA1_40_9</name>
    <dbReference type="NCBI Taxonomy" id="1618408"/>
    <lineage>
        <taxon>Bacteria</taxon>
        <taxon>Candidatus Curtissiibacteriota</taxon>
    </lineage>
</organism>
<keyword evidence="1" id="KW-0812">Transmembrane</keyword>
<evidence type="ECO:0000313" key="2">
    <source>
        <dbReference type="EMBL" id="KKR78374.1"/>
    </source>
</evidence>
<feature type="transmembrane region" description="Helical" evidence="1">
    <location>
        <begin position="143"/>
        <end position="165"/>
    </location>
</feature>
<dbReference type="STRING" id="1618408.UU23_C0001G0138"/>
<reference evidence="2 3" key="1">
    <citation type="journal article" date="2015" name="Nature">
        <title>rRNA introns, odd ribosomes, and small enigmatic genomes across a large radiation of phyla.</title>
        <authorList>
            <person name="Brown C.T."/>
            <person name="Hug L.A."/>
            <person name="Thomas B.C."/>
            <person name="Sharon I."/>
            <person name="Castelle C.J."/>
            <person name="Singh A."/>
            <person name="Wilkins M.J."/>
            <person name="Williams K.H."/>
            <person name="Banfield J.F."/>
        </authorList>
    </citation>
    <scope>NUCLEOTIDE SEQUENCE [LARGE SCALE GENOMIC DNA]</scope>
</reference>
<proteinExistence type="predicted"/>
<feature type="transmembrane region" description="Helical" evidence="1">
    <location>
        <begin position="185"/>
        <end position="204"/>
    </location>
</feature>
<dbReference type="EMBL" id="LBZV01000001">
    <property type="protein sequence ID" value="KKR78374.1"/>
    <property type="molecule type" value="Genomic_DNA"/>
</dbReference>
<gene>
    <name evidence="2" type="ORF">UU23_C0001G0138</name>
</gene>
<comment type="caution">
    <text evidence="2">The sequence shown here is derived from an EMBL/GenBank/DDBJ whole genome shotgun (WGS) entry which is preliminary data.</text>
</comment>
<feature type="transmembrane region" description="Helical" evidence="1">
    <location>
        <begin position="44"/>
        <end position="68"/>
    </location>
</feature>
<evidence type="ECO:0000256" key="1">
    <source>
        <dbReference type="SAM" id="Phobius"/>
    </source>
</evidence>
<keyword evidence="1" id="KW-1133">Transmembrane helix</keyword>
<feature type="transmembrane region" description="Helical" evidence="1">
    <location>
        <begin position="107"/>
        <end position="131"/>
    </location>
</feature>
<name>A0A0G0TMV4_9BACT</name>
<evidence type="ECO:0000313" key="3">
    <source>
        <dbReference type="Proteomes" id="UP000034292"/>
    </source>
</evidence>
<feature type="transmembrane region" description="Helical" evidence="1">
    <location>
        <begin position="75"/>
        <end position="95"/>
    </location>
</feature>
<accession>A0A0G0TMV4</accession>
<protein>
    <recommendedName>
        <fullName evidence="4">ECF transporter S component</fullName>
    </recommendedName>
</protein>
<evidence type="ECO:0008006" key="4">
    <source>
        <dbReference type="Google" id="ProtNLM"/>
    </source>
</evidence>
<sequence length="226" mass="25600">MKEYQILKEKIASLVIFSLIGFAAMQMPINSLMGANVKFTMFDLFAPVFGSFLGLWFGFAAVILAQIINAFATQVTINTAVLVRTITPLFAIWYFSRKDKSLLLVPFLAILSFNFNPVGRSVWYFSLYWLIPVIAWRFRDRFLFAKALGSIFSAHAVGGAIWIWAFNLPASVWQGLIPVVALERSIMALGVCASYILMSNVLAYTKNKNILKQTVIDKKYLLRFIR</sequence>
<dbReference type="AlphaFoldDB" id="A0A0G0TMV4"/>
<dbReference type="Proteomes" id="UP000034292">
    <property type="component" value="Unassembled WGS sequence"/>
</dbReference>
<keyword evidence="1" id="KW-0472">Membrane</keyword>